<organism evidence="2 3">
    <name type="scientific">Halalkaliarchaeum desulfuricum</name>
    <dbReference type="NCBI Taxonomy" id="2055893"/>
    <lineage>
        <taxon>Archaea</taxon>
        <taxon>Methanobacteriati</taxon>
        <taxon>Methanobacteriota</taxon>
        <taxon>Stenosarchaea group</taxon>
        <taxon>Halobacteria</taxon>
        <taxon>Halobacteriales</taxon>
        <taxon>Haloferacaceae</taxon>
        <taxon>Halalkaliarchaeum</taxon>
    </lineage>
</organism>
<dbReference type="AlphaFoldDB" id="A0A343TNB8"/>
<dbReference type="GeneID" id="37879340"/>
<evidence type="ECO:0000313" key="2">
    <source>
        <dbReference type="EMBL" id="AUX10590.1"/>
    </source>
</evidence>
<dbReference type="RefSeq" id="WP_119821038.1">
    <property type="nucleotide sequence ID" value="NZ_CP025066.1"/>
</dbReference>
<protein>
    <submittedName>
        <fullName evidence="2">Cupin 2 domain-containing protein</fullName>
    </submittedName>
</protein>
<feature type="domain" description="Cupin type-2" evidence="1">
    <location>
        <begin position="47"/>
        <end position="107"/>
    </location>
</feature>
<dbReference type="Pfam" id="PF07883">
    <property type="entry name" value="Cupin_2"/>
    <property type="match status" value="1"/>
</dbReference>
<dbReference type="Gene3D" id="2.60.120.10">
    <property type="entry name" value="Jelly Rolls"/>
    <property type="match status" value="1"/>
</dbReference>
<accession>A0A343TNB8</accession>
<dbReference type="CDD" id="cd02230">
    <property type="entry name" value="cupin_HP0902-like"/>
    <property type="match status" value="1"/>
</dbReference>
<reference evidence="3" key="1">
    <citation type="submission" date="2017-11" db="EMBL/GenBank/DDBJ databases">
        <title>Phenotypic and genomic properties of facultatively anaerobic sulfur-reducing natronoarchaea from hypersaline soda lakes.</title>
        <authorList>
            <person name="Sorokin D.Y."/>
            <person name="Kublanov I.V."/>
            <person name="Roman P."/>
            <person name="Sinninghe Damste J.S."/>
            <person name="Golyshin P.N."/>
            <person name="Rojo D."/>
            <person name="Ciordia S."/>
            <person name="Mena M.D.C."/>
            <person name="Ferrer M."/>
            <person name="Messina E."/>
            <person name="Smedile F."/>
            <person name="La Spada G."/>
            <person name="La Cono V."/>
            <person name="Yakimov M.M."/>
        </authorList>
    </citation>
    <scope>NUCLEOTIDE SEQUENCE [LARGE SCALE GENOMIC DNA]</scope>
    <source>
        <strain evidence="3">AArc-Sl</strain>
    </source>
</reference>
<dbReference type="KEGG" id="hdf:AArcSl_2979"/>
<gene>
    <name evidence="2" type="ORF">AArcSl_2979</name>
</gene>
<dbReference type="Proteomes" id="UP000263012">
    <property type="component" value="Chromosome"/>
</dbReference>
<dbReference type="OrthoDB" id="41394at2157"/>
<dbReference type="SUPFAM" id="SSF51182">
    <property type="entry name" value="RmlC-like cupins"/>
    <property type="match status" value="1"/>
</dbReference>
<keyword evidence="3" id="KW-1185">Reference proteome</keyword>
<dbReference type="InterPro" id="IPR013096">
    <property type="entry name" value="Cupin_2"/>
</dbReference>
<dbReference type="EMBL" id="CP025066">
    <property type="protein sequence ID" value="AUX10590.1"/>
    <property type="molecule type" value="Genomic_DNA"/>
</dbReference>
<proteinExistence type="predicted"/>
<name>A0A343TNB8_9EURY</name>
<sequence>MSDDSSTHPDDIDGTVFELPDLVDYQTGAIVSRTLIDDEGGSVTVFAFDDGQNLSEHTAPHDALLQVFDGTAAVTLDGERHELEDGESILMPADVPHAVDAVSSFKMALSMIR</sequence>
<dbReference type="InterPro" id="IPR011051">
    <property type="entry name" value="RmlC_Cupin_sf"/>
</dbReference>
<evidence type="ECO:0000313" key="3">
    <source>
        <dbReference type="Proteomes" id="UP000263012"/>
    </source>
</evidence>
<dbReference type="PANTHER" id="PTHR37694:SF1">
    <property type="entry name" value="SLR8022 PROTEIN"/>
    <property type="match status" value="1"/>
</dbReference>
<dbReference type="InterPro" id="IPR014710">
    <property type="entry name" value="RmlC-like_jellyroll"/>
</dbReference>
<dbReference type="PANTHER" id="PTHR37694">
    <property type="entry name" value="SLR8022 PROTEIN"/>
    <property type="match status" value="1"/>
</dbReference>
<evidence type="ECO:0000259" key="1">
    <source>
        <dbReference type="Pfam" id="PF07883"/>
    </source>
</evidence>